<evidence type="ECO:0000256" key="7">
    <source>
        <dbReference type="PIRNR" id="PIRNR000232"/>
    </source>
</evidence>
<feature type="domain" description="Nitroreductase" evidence="9">
    <location>
        <begin position="17"/>
        <end position="175"/>
    </location>
</feature>
<dbReference type="AlphaFoldDB" id="A0A160GF17"/>
<dbReference type="InterPro" id="IPR029479">
    <property type="entry name" value="Nitroreductase"/>
</dbReference>
<comment type="cofactor">
    <cofactor evidence="8">
        <name>FMN</name>
        <dbReference type="ChEBI" id="CHEBI:58210"/>
    </cofactor>
    <text evidence="8">Binds 1 FMN per subunit.</text>
</comment>
<evidence type="ECO:0000313" key="11">
    <source>
        <dbReference type="EMBL" id="STY87168.1"/>
    </source>
</evidence>
<evidence type="ECO:0000313" key="10">
    <source>
        <dbReference type="EMBL" id="ANB91537.1"/>
    </source>
</evidence>
<reference evidence="10 12" key="1">
    <citation type="submission" date="2015-04" db="EMBL/GenBank/DDBJ databases">
        <authorList>
            <person name="Calcutt M.J."/>
            <person name="Foecking M.F."/>
        </authorList>
    </citation>
    <scope>NUCLEOTIDE SEQUENCE [LARGE SCALE GENOMIC DNA]</scope>
    <source>
        <strain evidence="10 12">199/55</strain>
    </source>
</reference>
<dbReference type="PANTHER" id="PTHR43821:SF1">
    <property type="entry name" value="NAD(P)H NITROREDUCTASE YDJA-RELATED"/>
    <property type="match status" value="1"/>
</dbReference>
<keyword evidence="4 7" id="KW-0521">NADP</keyword>
<evidence type="ECO:0000313" key="12">
    <source>
        <dbReference type="Proteomes" id="UP000076765"/>
    </source>
</evidence>
<dbReference type="InterPro" id="IPR000415">
    <property type="entry name" value="Nitroreductase-like"/>
</dbReference>
<dbReference type="SUPFAM" id="SSF55469">
    <property type="entry name" value="FMN-dependent nitroreductase-like"/>
    <property type="match status" value="1"/>
</dbReference>
<dbReference type="KEGG" id="moi:MOVS_05550"/>
<dbReference type="Pfam" id="PF00881">
    <property type="entry name" value="Nitroreductase"/>
    <property type="match status" value="1"/>
</dbReference>
<organism evidence="11 13">
    <name type="scientific">Moraxella ovis</name>
    <dbReference type="NCBI Taxonomy" id="29433"/>
    <lineage>
        <taxon>Bacteria</taxon>
        <taxon>Pseudomonadati</taxon>
        <taxon>Pseudomonadota</taxon>
        <taxon>Gammaproteobacteria</taxon>
        <taxon>Moraxellales</taxon>
        <taxon>Moraxellaceae</taxon>
        <taxon>Moraxella</taxon>
    </lineage>
</organism>
<gene>
    <name evidence="11" type="primary">ydjA</name>
    <name evidence="10" type="ORF">MOVS_05550</name>
    <name evidence="11" type="ORF">NCTC11227_01169</name>
</gene>
<evidence type="ECO:0000256" key="4">
    <source>
        <dbReference type="ARBA" id="ARBA00022857"/>
    </source>
</evidence>
<evidence type="ECO:0000256" key="3">
    <source>
        <dbReference type="ARBA" id="ARBA00022643"/>
    </source>
</evidence>
<name>A0A160GF17_9GAMM</name>
<dbReference type="InterPro" id="IPR026021">
    <property type="entry name" value="YdjA-like"/>
</dbReference>
<sequence>MMRIAMNNQNNTVLTTIHQRRSIGKLVLPVPNDDELAAALQAAFAAPDHKQLKPWKFTVLTGRALIEFGRVLLQAEEVNAPADALDDTARQKLLNMPMRAPMIITVATDVKEHEKVPPFEQLLSAGAAIQNLLLALESLGYHTVWRTGPLCNEPLVKAHFDVADKDTICGFVYVGSSDVQMPVRESIDINDFVSFRD</sequence>
<dbReference type="GO" id="GO:0016491">
    <property type="term" value="F:oxidoreductase activity"/>
    <property type="evidence" value="ECO:0007669"/>
    <property type="project" value="UniProtKB-UniRule"/>
</dbReference>
<dbReference type="PANTHER" id="PTHR43821">
    <property type="entry name" value="NAD(P)H NITROREDUCTASE YDJA-RELATED"/>
    <property type="match status" value="1"/>
</dbReference>
<comment type="similarity">
    <text evidence="1 7">Belongs to the nitroreductase family.</text>
</comment>
<keyword evidence="12" id="KW-1185">Reference proteome</keyword>
<evidence type="ECO:0000259" key="9">
    <source>
        <dbReference type="Pfam" id="PF00881"/>
    </source>
</evidence>
<evidence type="ECO:0000256" key="6">
    <source>
        <dbReference type="ARBA" id="ARBA00023027"/>
    </source>
</evidence>
<protein>
    <recommendedName>
        <fullName evidence="7">Putative NAD(P)H nitroreductase</fullName>
        <ecNumber evidence="7">1.-.-.-</ecNumber>
    </recommendedName>
</protein>
<dbReference type="Gene3D" id="3.40.109.10">
    <property type="entry name" value="NADH Oxidase"/>
    <property type="match status" value="1"/>
</dbReference>
<feature type="binding site" description="in other chain" evidence="8">
    <location>
        <begin position="20"/>
        <end position="22"/>
    </location>
    <ligand>
        <name>FMN</name>
        <dbReference type="ChEBI" id="CHEBI:58210"/>
        <note>ligand shared between dimeric partners</note>
    </ligand>
</feature>
<evidence type="ECO:0000256" key="1">
    <source>
        <dbReference type="ARBA" id="ARBA00007118"/>
    </source>
</evidence>
<dbReference type="Proteomes" id="UP000076765">
    <property type="component" value="Chromosome"/>
</dbReference>
<evidence type="ECO:0000256" key="5">
    <source>
        <dbReference type="ARBA" id="ARBA00023002"/>
    </source>
</evidence>
<dbReference type="Proteomes" id="UP000255102">
    <property type="component" value="Unassembled WGS sequence"/>
</dbReference>
<evidence type="ECO:0000256" key="8">
    <source>
        <dbReference type="PIRSR" id="PIRSR000232-1"/>
    </source>
</evidence>
<feature type="binding site" evidence="8">
    <location>
        <position position="49"/>
    </location>
    <ligand>
        <name>FMN</name>
        <dbReference type="ChEBI" id="CHEBI:58210"/>
        <note>ligand shared between dimeric partners</note>
    </ligand>
</feature>
<evidence type="ECO:0000313" key="13">
    <source>
        <dbReference type="Proteomes" id="UP000255102"/>
    </source>
</evidence>
<accession>A0A160GF17</accession>
<keyword evidence="6 7" id="KW-0520">NAD</keyword>
<dbReference type="RefSeq" id="WP_228703528.1">
    <property type="nucleotide sequence ID" value="NZ_CP011158.1"/>
</dbReference>
<reference evidence="11 13" key="2">
    <citation type="submission" date="2018-06" db="EMBL/GenBank/DDBJ databases">
        <authorList>
            <consortium name="Pathogen Informatics"/>
            <person name="Doyle S."/>
        </authorList>
    </citation>
    <scope>NUCLEOTIDE SEQUENCE [LARGE SCALE GENOMIC DNA]</scope>
    <source>
        <strain evidence="11 13">NCTC11227</strain>
    </source>
</reference>
<keyword evidence="3 7" id="KW-0288">FMN</keyword>
<keyword evidence="2 7" id="KW-0285">Flavoprotein</keyword>
<dbReference type="EMBL" id="UGPW01000001">
    <property type="protein sequence ID" value="STY87168.1"/>
    <property type="molecule type" value="Genomic_DNA"/>
</dbReference>
<dbReference type="EC" id="1.-.-.-" evidence="7"/>
<proteinExistence type="inferred from homology"/>
<dbReference type="InterPro" id="IPR052530">
    <property type="entry name" value="NAD(P)H_nitroreductase"/>
</dbReference>
<feature type="binding site" description="in other chain" evidence="8">
    <location>
        <begin position="145"/>
        <end position="147"/>
    </location>
    <ligand>
        <name>FMN</name>
        <dbReference type="ChEBI" id="CHEBI:58210"/>
        <note>ligand shared between dimeric partners</note>
    </ligand>
</feature>
<keyword evidence="5 7" id="KW-0560">Oxidoreductase</keyword>
<dbReference type="CDD" id="cd02135">
    <property type="entry name" value="YdjA-like"/>
    <property type="match status" value="1"/>
</dbReference>
<evidence type="ECO:0000256" key="2">
    <source>
        <dbReference type="ARBA" id="ARBA00022630"/>
    </source>
</evidence>
<dbReference type="EMBL" id="CP011158">
    <property type="protein sequence ID" value="ANB91537.1"/>
    <property type="molecule type" value="Genomic_DNA"/>
</dbReference>
<dbReference type="STRING" id="29433.MOVS_05550"/>
<dbReference type="PIRSF" id="PIRSF000232">
    <property type="entry name" value="YdjA"/>
    <property type="match status" value="1"/>
</dbReference>